<name>J9E4Y1_WUCBA</name>
<dbReference type="EMBL" id="ADBV01021975">
    <property type="protein sequence ID" value="EJW70429.1"/>
    <property type="molecule type" value="Genomic_DNA"/>
</dbReference>
<proteinExistence type="predicted"/>
<feature type="non-terminal residue" evidence="1">
    <location>
        <position position="66"/>
    </location>
</feature>
<gene>
    <name evidence="1" type="ORF">WUBG_18662</name>
</gene>
<dbReference type="AlphaFoldDB" id="J9E4Y1"/>
<protein>
    <submittedName>
        <fullName evidence="1">Uncharacterized protein</fullName>
    </submittedName>
</protein>
<organism evidence="1 2">
    <name type="scientific">Wuchereria bancrofti</name>
    <dbReference type="NCBI Taxonomy" id="6293"/>
    <lineage>
        <taxon>Eukaryota</taxon>
        <taxon>Metazoa</taxon>
        <taxon>Ecdysozoa</taxon>
        <taxon>Nematoda</taxon>
        <taxon>Chromadorea</taxon>
        <taxon>Rhabditida</taxon>
        <taxon>Spirurina</taxon>
        <taxon>Spiruromorpha</taxon>
        <taxon>Filarioidea</taxon>
        <taxon>Onchocercidae</taxon>
        <taxon>Wuchereria</taxon>
    </lineage>
</organism>
<reference evidence="2" key="1">
    <citation type="submission" date="2012-08" db="EMBL/GenBank/DDBJ databases">
        <title>The Genome Sequence of Wuchereria bancrofti.</title>
        <authorList>
            <person name="Nutman T.B."/>
            <person name="Fink D.L."/>
            <person name="Russ C."/>
            <person name="Young S."/>
            <person name="Zeng Q."/>
            <person name="Koehrsen M."/>
            <person name="Alvarado L."/>
            <person name="Berlin A."/>
            <person name="Chapman S.B."/>
            <person name="Chen Z."/>
            <person name="Freedman E."/>
            <person name="Gellesch M."/>
            <person name="Goldberg J."/>
            <person name="Griggs A."/>
            <person name="Gujja S."/>
            <person name="Heilman E.R."/>
            <person name="Heiman D."/>
            <person name="Hepburn T."/>
            <person name="Howarth C."/>
            <person name="Jen D."/>
            <person name="Larson L."/>
            <person name="Lewis B."/>
            <person name="Mehta T."/>
            <person name="Park D."/>
            <person name="Pearson M."/>
            <person name="Roberts A."/>
            <person name="Saif S."/>
            <person name="Shea T."/>
            <person name="Shenoy N."/>
            <person name="Sisk P."/>
            <person name="Stolte C."/>
            <person name="Sykes S."/>
            <person name="Walk T."/>
            <person name="White J."/>
            <person name="Yandava C."/>
            <person name="Haas B."/>
            <person name="Henn M.R."/>
            <person name="Nusbaum C."/>
            <person name="Birren B."/>
        </authorList>
    </citation>
    <scope>NUCLEOTIDE SEQUENCE [LARGE SCALE GENOMIC DNA]</scope>
    <source>
        <strain evidence="2">NA</strain>
    </source>
</reference>
<comment type="caution">
    <text evidence="1">The sequence shown here is derived from an EMBL/GenBank/DDBJ whole genome shotgun (WGS) entry which is preliminary data.</text>
</comment>
<dbReference type="Proteomes" id="UP000004810">
    <property type="component" value="Unassembled WGS sequence"/>
</dbReference>
<evidence type="ECO:0000313" key="1">
    <source>
        <dbReference type="EMBL" id="EJW70429.1"/>
    </source>
</evidence>
<accession>J9E4Y1</accession>
<sequence length="66" mass="7622">EYKIIFSSLIRFLSVTNLSANLSHGTYFMDIILVRSSITSRPGNCWRFINDGTYFTIFKCCKDTSK</sequence>
<feature type="non-terminal residue" evidence="1">
    <location>
        <position position="1"/>
    </location>
</feature>
<evidence type="ECO:0000313" key="2">
    <source>
        <dbReference type="Proteomes" id="UP000004810"/>
    </source>
</evidence>